<dbReference type="InterPro" id="IPR000675">
    <property type="entry name" value="Cutinase/axe"/>
</dbReference>
<dbReference type="SUPFAM" id="SSF53474">
    <property type="entry name" value="alpha/beta-Hydrolases"/>
    <property type="match status" value="1"/>
</dbReference>
<dbReference type="InterPro" id="IPR029058">
    <property type="entry name" value="AB_hydrolase_fold"/>
</dbReference>
<proteinExistence type="predicted"/>
<evidence type="ECO:0000256" key="1">
    <source>
        <dbReference type="ARBA" id="ARBA00022801"/>
    </source>
</evidence>
<gene>
    <name evidence="2" type="ORF">AB0H72_33180</name>
</gene>
<keyword evidence="1" id="KW-0378">Hydrolase</keyword>
<evidence type="ECO:0000313" key="2">
    <source>
        <dbReference type="EMBL" id="MEV0367551.1"/>
    </source>
</evidence>
<reference evidence="2 3" key="1">
    <citation type="submission" date="2024-06" db="EMBL/GenBank/DDBJ databases">
        <title>The Natural Products Discovery Center: Release of the First 8490 Sequenced Strains for Exploring Actinobacteria Biosynthetic Diversity.</title>
        <authorList>
            <person name="Kalkreuter E."/>
            <person name="Kautsar S.A."/>
            <person name="Yang D."/>
            <person name="Bader C.D."/>
            <person name="Teijaro C.N."/>
            <person name="Fluegel L."/>
            <person name="Davis C.M."/>
            <person name="Simpson J.R."/>
            <person name="Lauterbach L."/>
            <person name="Steele A.D."/>
            <person name="Gui C."/>
            <person name="Meng S."/>
            <person name="Li G."/>
            <person name="Viehrig K."/>
            <person name="Ye F."/>
            <person name="Su P."/>
            <person name="Kiefer A.F."/>
            <person name="Nichols A."/>
            <person name="Cepeda A.J."/>
            <person name="Yan W."/>
            <person name="Fan B."/>
            <person name="Jiang Y."/>
            <person name="Adhikari A."/>
            <person name="Zheng C.-J."/>
            <person name="Schuster L."/>
            <person name="Cowan T.M."/>
            <person name="Smanski M.J."/>
            <person name="Chevrette M.G."/>
            <person name="De Carvalho L.P.S."/>
            <person name="Shen B."/>
        </authorList>
    </citation>
    <scope>NUCLEOTIDE SEQUENCE [LARGE SCALE GENOMIC DNA]</scope>
    <source>
        <strain evidence="2 3">NPDC050671</strain>
    </source>
</reference>
<evidence type="ECO:0000313" key="3">
    <source>
        <dbReference type="Proteomes" id="UP001551658"/>
    </source>
</evidence>
<comment type="caution">
    <text evidence="2">The sequence shown here is derived from an EMBL/GenBank/DDBJ whole genome shotgun (WGS) entry which is preliminary data.</text>
</comment>
<organism evidence="2 3">
    <name type="scientific">Nocardia fusca</name>
    <dbReference type="NCBI Taxonomy" id="941183"/>
    <lineage>
        <taxon>Bacteria</taxon>
        <taxon>Bacillati</taxon>
        <taxon>Actinomycetota</taxon>
        <taxon>Actinomycetes</taxon>
        <taxon>Mycobacteriales</taxon>
        <taxon>Nocardiaceae</taxon>
        <taxon>Nocardia</taxon>
    </lineage>
</organism>
<dbReference type="RefSeq" id="WP_357987291.1">
    <property type="nucleotide sequence ID" value="NZ_JBFAIH010000031.1"/>
</dbReference>
<dbReference type="EMBL" id="JBFAIH010000031">
    <property type="protein sequence ID" value="MEV0367551.1"/>
    <property type="molecule type" value="Genomic_DNA"/>
</dbReference>
<dbReference type="SMART" id="SM01110">
    <property type="entry name" value="Cutinase"/>
    <property type="match status" value="1"/>
</dbReference>
<evidence type="ECO:0008006" key="4">
    <source>
        <dbReference type="Google" id="ProtNLM"/>
    </source>
</evidence>
<sequence>MTIDFFWLGGTGYGHQIEGISKAFRDALDDRFTFHYLEYPAAYGSPAYGESNTIGRRIVLDAVGDTPNRACIGGFSQGAAAVGDAAMEIGAGLHPGLELDAVALIADPLRPVGGTMPGLAPADGYGIAGNRPILGRDFKTFWAANPADVITSAGAGSPLRSLADFTEMFSLGSPEEAEAWMKALIARAKERRWQRWWSIENVLTWGGAINDAAGYLSGRHTVDYVAQGYCRKLATAVNRGVR</sequence>
<name>A0ABV3FIM5_9NOCA</name>
<protein>
    <recommendedName>
        <fullName evidence="4">Alpha/beta hydrolase family protein</fullName>
    </recommendedName>
</protein>
<keyword evidence="3" id="KW-1185">Reference proteome</keyword>
<accession>A0ABV3FIM5</accession>
<dbReference type="Proteomes" id="UP001551658">
    <property type="component" value="Unassembled WGS sequence"/>
</dbReference>
<dbReference type="Gene3D" id="3.40.50.1820">
    <property type="entry name" value="alpha/beta hydrolase"/>
    <property type="match status" value="1"/>
</dbReference>